<dbReference type="EMBL" id="JBHSFN010000035">
    <property type="protein sequence ID" value="MFC4591606.1"/>
    <property type="molecule type" value="Genomic_DNA"/>
</dbReference>
<proteinExistence type="predicted"/>
<evidence type="ECO:0000313" key="1">
    <source>
        <dbReference type="EMBL" id="MFC4591606.1"/>
    </source>
</evidence>
<accession>A0ABV9EPM8</accession>
<dbReference type="RefSeq" id="WP_380708501.1">
    <property type="nucleotide sequence ID" value="NZ_JBHSFN010000035.1"/>
</dbReference>
<keyword evidence="2" id="KW-1185">Reference proteome</keyword>
<name>A0ABV9EPM8_9ACTN</name>
<protein>
    <submittedName>
        <fullName evidence="1">Uncharacterized protein</fullName>
    </submittedName>
</protein>
<dbReference type="Proteomes" id="UP001595891">
    <property type="component" value="Unassembled WGS sequence"/>
</dbReference>
<evidence type="ECO:0000313" key="2">
    <source>
        <dbReference type="Proteomes" id="UP001595891"/>
    </source>
</evidence>
<gene>
    <name evidence="1" type="ORF">ACFO8L_36320</name>
</gene>
<sequence length="282" mass="29216">MALGIAVAALLATVVVVANRGGTQRAALPRGTGSASLVSVDAAAEWRASTAEWAVRELDRSRTVACDQPMCRELARRGTPAGALLPIGGPEAILQSDVVIVTAQVRGALGAQLKPLLAPDVLARFGTGASRFEVREVAPGGTAVYKARQAADRADRRYAGRKLLGNARLGVTPDVARELSAGHVDGRLLTVIALLTAQHRLYLRSFGDAGHTPGVPLRSVDIATLDGRTPAAAAVTGVDLLLHGQETLFRPAATTTPHPPEGGPPVLRIRFGAPSPTGLLTP</sequence>
<reference evidence="2" key="1">
    <citation type="journal article" date="2019" name="Int. J. Syst. Evol. Microbiol.">
        <title>The Global Catalogue of Microorganisms (GCM) 10K type strain sequencing project: providing services to taxonomists for standard genome sequencing and annotation.</title>
        <authorList>
            <consortium name="The Broad Institute Genomics Platform"/>
            <consortium name="The Broad Institute Genome Sequencing Center for Infectious Disease"/>
            <person name="Wu L."/>
            <person name="Ma J."/>
        </authorList>
    </citation>
    <scope>NUCLEOTIDE SEQUENCE [LARGE SCALE GENOMIC DNA]</scope>
    <source>
        <strain evidence="2">CCUG 49560</strain>
    </source>
</reference>
<organism evidence="1 2">
    <name type="scientific">Sphaerisporangium corydalis</name>
    <dbReference type="NCBI Taxonomy" id="1441875"/>
    <lineage>
        <taxon>Bacteria</taxon>
        <taxon>Bacillati</taxon>
        <taxon>Actinomycetota</taxon>
        <taxon>Actinomycetes</taxon>
        <taxon>Streptosporangiales</taxon>
        <taxon>Streptosporangiaceae</taxon>
        <taxon>Sphaerisporangium</taxon>
    </lineage>
</organism>
<comment type="caution">
    <text evidence="1">The sequence shown here is derived from an EMBL/GenBank/DDBJ whole genome shotgun (WGS) entry which is preliminary data.</text>
</comment>